<dbReference type="EMBL" id="JACHXD010000001">
    <property type="protein sequence ID" value="MBB3117322.1"/>
    <property type="molecule type" value="Genomic_DNA"/>
</dbReference>
<dbReference type="InterPro" id="IPR006975">
    <property type="entry name" value="NifQ"/>
</dbReference>
<dbReference type="Proteomes" id="UP000541535">
    <property type="component" value="Unassembled WGS sequence"/>
</dbReference>
<reference evidence="2 3" key="1">
    <citation type="submission" date="2020-08" db="EMBL/GenBank/DDBJ databases">
        <title>Genomic Encyclopedia of Type Strains, Phase III (KMG-III): the genomes of soil and plant-associated and newly described type strains.</title>
        <authorList>
            <person name="Whitman W."/>
        </authorList>
    </citation>
    <scope>NUCLEOTIDE SEQUENCE [LARGE SCALE GENOMIC DNA]</scope>
    <source>
        <strain evidence="2 3">CECT 8897</strain>
    </source>
</reference>
<keyword evidence="3" id="KW-1185">Reference proteome</keyword>
<dbReference type="AlphaFoldDB" id="A0A7W5FS88"/>
<organism evidence="2 3">
    <name type="scientific">Pseudoduganella violacea</name>
    <dbReference type="NCBI Taxonomy" id="1715466"/>
    <lineage>
        <taxon>Bacteria</taxon>
        <taxon>Pseudomonadati</taxon>
        <taxon>Pseudomonadota</taxon>
        <taxon>Betaproteobacteria</taxon>
        <taxon>Burkholderiales</taxon>
        <taxon>Oxalobacteraceae</taxon>
        <taxon>Telluria group</taxon>
        <taxon>Pseudoduganella</taxon>
    </lineage>
</organism>
<name>A0A7W5FS88_9BURK</name>
<feature type="region of interest" description="Disordered" evidence="1">
    <location>
        <begin position="1"/>
        <end position="22"/>
    </location>
</feature>
<dbReference type="Pfam" id="PF04891">
    <property type="entry name" value="NifQ"/>
    <property type="match status" value="1"/>
</dbReference>
<gene>
    <name evidence="2" type="ORF">FHS03_000341</name>
</gene>
<dbReference type="GO" id="GO:0030151">
    <property type="term" value="F:molybdenum ion binding"/>
    <property type="evidence" value="ECO:0007669"/>
    <property type="project" value="InterPro"/>
</dbReference>
<protein>
    <submittedName>
        <fullName evidence="2">Nitrogen fixation protein NifQ</fullName>
    </submittedName>
</protein>
<dbReference type="GO" id="GO:0009399">
    <property type="term" value="P:nitrogen fixation"/>
    <property type="evidence" value="ECO:0007669"/>
    <property type="project" value="InterPro"/>
</dbReference>
<dbReference type="RefSeq" id="WP_183439286.1">
    <property type="nucleotide sequence ID" value="NZ_JACHXD010000001.1"/>
</dbReference>
<evidence type="ECO:0000313" key="2">
    <source>
        <dbReference type="EMBL" id="MBB3117322.1"/>
    </source>
</evidence>
<proteinExistence type="predicted"/>
<evidence type="ECO:0000256" key="1">
    <source>
        <dbReference type="SAM" id="MobiDB-lite"/>
    </source>
</evidence>
<accession>A0A7W5FS88</accession>
<feature type="compositionally biased region" description="Gly residues" evidence="1">
    <location>
        <begin position="7"/>
        <end position="17"/>
    </location>
</feature>
<evidence type="ECO:0000313" key="3">
    <source>
        <dbReference type="Proteomes" id="UP000541535"/>
    </source>
</evidence>
<comment type="caution">
    <text evidence="2">The sequence shown here is derived from an EMBL/GenBank/DDBJ whole genome shotgun (WGS) entry which is preliminary data.</text>
</comment>
<sequence>MSASTGHGAGLPVGAGGSSAAPAPRDPAALMAAAVAGVLRHAAQGELPPFARTLGLPQAELAAMVASCLPPPAKEEAHPWPGAVSSAKYRAIADSTPAVFRDLSALLLANRSAAVNERHTAWAARAIAAASLGGRHLWQDLGLNGRQEVSALLRHYFDPLFQRNTRDLKWKRFLYLELGAAQGIPELRPPKCLNCDQYRACFPL</sequence>